<dbReference type="GO" id="GO:0008270">
    <property type="term" value="F:zinc ion binding"/>
    <property type="evidence" value="ECO:0007669"/>
    <property type="project" value="InterPro"/>
</dbReference>
<name>A0A4V3CSG6_9FIRM</name>
<dbReference type="Gene3D" id="3.40.630.10">
    <property type="entry name" value="Zn peptidases"/>
    <property type="match status" value="1"/>
</dbReference>
<dbReference type="OrthoDB" id="9811296at2"/>
<dbReference type="SUPFAM" id="SSF53187">
    <property type="entry name" value="Zn-dependent exopeptidases"/>
    <property type="match status" value="1"/>
</dbReference>
<sequence>MKLSLRKSILLAAALVMVFTIATVVSHGAVVSSSDSKYTYGDLKADVAQLTAAYPEILQSEVLGKTADNRSLYCLYLGNRNAPKQIFVTADMHAREYINGQVVMKSVEYYCANYNTGSYKGTSYADLFNNVCIVIMPMVNPDGVAIATTGSSTVIRNKTLRAKVQKMYRYGGYRNWQANALGVDLNRNYKVWSKGAKKPQYAYYGGKTAKDQLESQAILTAMSGCTDIQAFINMHSMGNVSYWGYYSKKYKSACWSFVKMIRSFNGYRPINESASKNDHGDFEHYIIKTTHKPYVCIETGNRIPVPHSQFNSIYSKYKNVLAATAKKYK</sequence>
<evidence type="ECO:0000256" key="3">
    <source>
        <dbReference type="ARBA" id="ARBA00022670"/>
    </source>
</evidence>
<evidence type="ECO:0000256" key="7">
    <source>
        <dbReference type="PROSITE-ProRule" id="PRU01379"/>
    </source>
</evidence>
<feature type="domain" description="Peptidase M14" evidence="8">
    <location>
        <begin position="36"/>
        <end position="329"/>
    </location>
</feature>
<dbReference type="PROSITE" id="PS52035">
    <property type="entry name" value="PEPTIDASE_M14"/>
    <property type="match status" value="1"/>
</dbReference>
<keyword evidence="6" id="KW-0482">Metalloprotease</keyword>
<evidence type="ECO:0000256" key="2">
    <source>
        <dbReference type="ARBA" id="ARBA00005988"/>
    </source>
</evidence>
<keyword evidence="3" id="KW-0645">Protease</keyword>
<evidence type="ECO:0000313" key="10">
    <source>
        <dbReference type="Proteomes" id="UP000295500"/>
    </source>
</evidence>
<dbReference type="PANTHER" id="PTHR11705:SF143">
    <property type="entry name" value="SLL0236 PROTEIN"/>
    <property type="match status" value="1"/>
</dbReference>
<accession>A0A4V3CSG6</accession>
<keyword evidence="5" id="KW-0862">Zinc</keyword>
<evidence type="ECO:0000313" key="9">
    <source>
        <dbReference type="EMBL" id="TDP60562.1"/>
    </source>
</evidence>
<keyword evidence="10" id="KW-1185">Reference proteome</keyword>
<dbReference type="SMART" id="SM00631">
    <property type="entry name" value="Zn_pept"/>
    <property type="match status" value="1"/>
</dbReference>
<keyword evidence="4" id="KW-0378">Hydrolase</keyword>
<dbReference type="GO" id="GO:0005615">
    <property type="term" value="C:extracellular space"/>
    <property type="evidence" value="ECO:0007669"/>
    <property type="project" value="TreeGrafter"/>
</dbReference>
<dbReference type="AlphaFoldDB" id="A0A4V3CSG6"/>
<evidence type="ECO:0000256" key="6">
    <source>
        <dbReference type="ARBA" id="ARBA00023049"/>
    </source>
</evidence>
<reference evidence="9 10" key="1">
    <citation type="submission" date="2019-03" db="EMBL/GenBank/DDBJ databases">
        <title>Genomic Encyclopedia of Type Strains, Phase IV (KMG-IV): sequencing the most valuable type-strain genomes for metagenomic binning, comparative biology and taxonomic classification.</title>
        <authorList>
            <person name="Goeker M."/>
        </authorList>
    </citation>
    <scope>NUCLEOTIDE SEQUENCE [LARGE SCALE GENOMIC DNA]</scope>
    <source>
        <strain evidence="9 10">DSM 28287</strain>
    </source>
</reference>
<comment type="cofactor">
    <cofactor evidence="1">
        <name>Zn(2+)</name>
        <dbReference type="ChEBI" id="CHEBI:29105"/>
    </cofactor>
</comment>
<dbReference type="InterPro" id="IPR000834">
    <property type="entry name" value="Peptidase_M14"/>
</dbReference>
<comment type="caution">
    <text evidence="9">The sequence shown here is derived from an EMBL/GenBank/DDBJ whole genome shotgun (WGS) entry which is preliminary data.</text>
</comment>
<evidence type="ECO:0000256" key="5">
    <source>
        <dbReference type="ARBA" id="ARBA00022833"/>
    </source>
</evidence>
<dbReference type="EMBL" id="SNXO01000001">
    <property type="protein sequence ID" value="TDP60562.1"/>
    <property type="molecule type" value="Genomic_DNA"/>
</dbReference>
<dbReference type="PANTHER" id="PTHR11705">
    <property type="entry name" value="PROTEASE FAMILY M14 CARBOXYPEPTIDASE A,B"/>
    <property type="match status" value="1"/>
</dbReference>
<proteinExistence type="inferred from homology"/>
<dbReference type="GO" id="GO:0006508">
    <property type="term" value="P:proteolysis"/>
    <property type="evidence" value="ECO:0007669"/>
    <property type="project" value="UniProtKB-KW"/>
</dbReference>
<dbReference type="Proteomes" id="UP000295500">
    <property type="component" value="Unassembled WGS sequence"/>
</dbReference>
<protein>
    <submittedName>
        <fullName evidence="9">G-D-glutamyl-meso-diaminopimelate peptidase</fullName>
    </submittedName>
</protein>
<evidence type="ECO:0000256" key="1">
    <source>
        <dbReference type="ARBA" id="ARBA00001947"/>
    </source>
</evidence>
<dbReference type="GO" id="GO:0004181">
    <property type="term" value="F:metallocarboxypeptidase activity"/>
    <property type="evidence" value="ECO:0007669"/>
    <property type="project" value="InterPro"/>
</dbReference>
<comment type="similarity">
    <text evidence="2 7">Belongs to the peptidase M14 family.</text>
</comment>
<evidence type="ECO:0000256" key="4">
    <source>
        <dbReference type="ARBA" id="ARBA00022801"/>
    </source>
</evidence>
<dbReference type="Pfam" id="PF00246">
    <property type="entry name" value="Peptidase_M14"/>
    <property type="match status" value="1"/>
</dbReference>
<dbReference type="PRINTS" id="PR00765">
    <property type="entry name" value="CRBOXYPTASEA"/>
</dbReference>
<evidence type="ECO:0000259" key="8">
    <source>
        <dbReference type="PROSITE" id="PS52035"/>
    </source>
</evidence>
<dbReference type="RefSeq" id="WP_133527446.1">
    <property type="nucleotide sequence ID" value="NZ_SNXO01000001.1"/>
</dbReference>
<comment type="caution">
    <text evidence="7">Lacks conserved residue(s) required for the propagation of feature annotation.</text>
</comment>
<gene>
    <name evidence="9" type="ORF">EV211_10176</name>
</gene>
<organism evidence="9 10">
    <name type="scientific">Aminicella lysinilytica</name>
    <dbReference type="NCBI Taxonomy" id="433323"/>
    <lineage>
        <taxon>Bacteria</taxon>
        <taxon>Bacillati</taxon>
        <taxon>Bacillota</taxon>
        <taxon>Clostridia</taxon>
        <taxon>Peptostreptococcales</taxon>
        <taxon>Anaerovoracaceae</taxon>
        <taxon>Aminicella</taxon>
    </lineage>
</organism>